<name>A0A645AZN7_9ZZZZ</name>
<proteinExistence type="predicted"/>
<sequence>MSQCNSPSITCLLTDENGNLISAFEPGALTFKILYSAKKYLEKDPFTEKKRIAISIRGHVVVYIEGREKSSPIPFCAIRHICIDAPRNACLDFSVKRFRCCCAPEMSGEEITRVNVLVDFETEARSCTYADVLVRPAKPTACGKILIGAMKIYDCVCFKTCIPVIYDLLLSAITYQYNALSDGEKTEYTDADELTEYGHKGILSPTSVSYYNLFENGVLQPNVNYAISEGQLELLTADIPAKNESIILTFVTFGQNHGKTVYVTDHKYVTVSDGIKTVFTNSDELIEYGDNGIPSPDQVSYFNLYVNSALQPKTNYTVKEGHLELTTTDVPPAGATIILESVVIKDSENLLLKAEAYAYNAYSNGKKIYTDQDEITMYGNGGISDPQLSSYQNLFVNGVIQPQINYSVKEGRLTLNTSEAPNPGVPITLQFVKVFLS</sequence>
<feature type="domain" description="DUF4183" evidence="1">
    <location>
        <begin position="178"/>
        <end position="250"/>
    </location>
</feature>
<organism evidence="2">
    <name type="scientific">bioreactor metagenome</name>
    <dbReference type="NCBI Taxonomy" id="1076179"/>
    <lineage>
        <taxon>unclassified sequences</taxon>
        <taxon>metagenomes</taxon>
        <taxon>ecological metagenomes</taxon>
    </lineage>
</organism>
<dbReference type="InterPro" id="IPR025237">
    <property type="entry name" value="DUF4183"/>
</dbReference>
<comment type="caution">
    <text evidence="2">The sequence shown here is derived from an EMBL/GenBank/DDBJ whole genome shotgun (WGS) entry which is preliminary data.</text>
</comment>
<accession>A0A645AZN7</accession>
<gene>
    <name evidence="2" type="ORF">SDC9_104594</name>
</gene>
<feature type="domain" description="DUF4183" evidence="1">
    <location>
        <begin position="366"/>
        <end position="431"/>
    </location>
</feature>
<dbReference type="Pfam" id="PF13799">
    <property type="entry name" value="DUF4183"/>
    <property type="match status" value="3"/>
</dbReference>
<evidence type="ECO:0000313" key="2">
    <source>
        <dbReference type="EMBL" id="MPM57771.1"/>
    </source>
</evidence>
<reference evidence="2" key="1">
    <citation type="submission" date="2019-08" db="EMBL/GenBank/DDBJ databases">
        <authorList>
            <person name="Kucharzyk K."/>
            <person name="Murdoch R.W."/>
            <person name="Higgins S."/>
            <person name="Loffler F."/>
        </authorList>
    </citation>
    <scope>NUCLEOTIDE SEQUENCE</scope>
</reference>
<evidence type="ECO:0000259" key="1">
    <source>
        <dbReference type="Pfam" id="PF13799"/>
    </source>
</evidence>
<dbReference type="EMBL" id="VSSQ01016436">
    <property type="protein sequence ID" value="MPM57771.1"/>
    <property type="molecule type" value="Genomic_DNA"/>
</dbReference>
<dbReference type="AlphaFoldDB" id="A0A645AZN7"/>
<protein>
    <recommendedName>
        <fullName evidence="1">DUF4183 domain-containing protein</fullName>
    </recommendedName>
</protein>
<feature type="domain" description="DUF4183" evidence="1">
    <location>
        <begin position="270"/>
        <end position="340"/>
    </location>
</feature>